<dbReference type="RefSeq" id="WP_094838729.1">
    <property type="nucleotide sequence ID" value="NZ_NEVQ01000020.1"/>
</dbReference>
<dbReference type="Proteomes" id="UP000216885">
    <property type="component" value="Unassembled WGS sequence"/>
</dbReference>
<dbReference type="InterPro" id="IPR050298">
    <property type="entry name" value="Gram-neg_bact_OMP"/>
</dbReference>
<evidence type="ECO:0000256" key="2">
    <source>
        <dbReference type="ARBA" id="ARBA00011233"/>
    </source>
</evidence>
<keyword evidence="5" id="KW-0812">Transmembrane</keyword>
<comment type="caution">
    <text evidence="13">The sequence shown here is derived from an EMBL/GenBank/DDBJ whole genome shotgun (WGS) entry which is preliminary data.</text>
</comment>
<dbReference type="InterPro" id="IPR023614">
    <property type="entry name" value="Porin_dom_sf"/>
</dbReference>
<dbReference type="Gene3D" id="2.40.160.10">
    <property type="entry name" value="Porin"/>
    <property type="match status" value="1"/>
</dbReference>
<keyword evidence="6 11" id="KW-0732">Signal</keyword>
<evidence type="ECO:0000256" key="10">
    <source>
        <dbReference type="ARBA" id="ARBA00023237"/>
    </source>
</evidence>
<dbReference type="InterPro" id="IPR002299">
    <property type="entry name" value="Porin_Neis"/>
</dbReference>
<evidence type="ECO:0000256" key="9">
    <source>
        <dbReference type="ARBA" id="ARBA00023136"/>
    </source>
</evidence>
<dbReference type="GO" id="GO:0006811">
    <property type="term" value="P:monoatomic ion transport"/>
    <property type="evidence" value="ECO:0007669"/>
    <property type="project" value="UniProtKB-KW"/>
</dbReference>
<keyword evidence="10" id="KW-0998">Cell outer membrane</keyword>
<dbReference type="GO" id="GO:0009279">
    <property type="term" value="C:cell outer membrane"/>
    <property type="evidence" value="ECO:0007669"/>
    <property type="project" value="UniProtKB-SubCell"/>
</dbReference>
<dbReference type="PANTHER" id="PTHR34501:SF9">
    <property type="entry name" value="MAJOR OUTER MEMBRANE PROTEIN P.IA"/>
    <property type="match status" value="1"/>
</dbReference>
<dbReference type="Pfam" id="PF13609">
    <property type="entry name" value="Porin_4"/>
    <property type="match status" value="1"/>
</dbReference>
<dbReference type="CDD" id="cd00342">
    <property type="entry name" value="gram_neg_porins"/>
    <property type="match status" value="1"/>
</dbReference>
<keyword evidence="8" id="KW-0626">Porin</keyword>
<dbReference type="PANTHER" id="PTHR34501">
    <property type="entry name" value="PROTEIN YDDL-RELATED"/>
    <property type="match status" value="1"/>
</dbReference>
<evidence type="ECO:0000256" key="3">
    <source>
        <dbReference type="ARBA" id="ARBA00022448"/>
    </source>
</evidence>
<dbReference type="EMBL" id="NEVQ01000020">
    <property type="protein sequence ID" value="OZI52884.1"/>
    <property type="molecule type" value="Genomic_DNA"/>
</dbReference>
<keyword evidence="4" id="KW-1134">Transmembrane beta strand</keyword>
<proteinExistence type="predicted"/>
<keyword evidence="14" id="KW-1185">Reference proteome</keyword>
<evidence type="ECO:0000259" key="12">
    <source>
        <dbReference type="Pfam" id="PF13609"/>
    </source>
</evidence>
<organism evidence="13 14">
    <name type="scientific">Bordetella genomosp. 4</name>
    <dbReference type="NCBI Taxonomy" id="463044"/>
    <lineage>
        <taxon>Bacteria</taxon>
        <taxon>Pseudomonadati</taxon>
        <taxon>Pseudomonadota</taxon>
        <taxon>Betaproteobacteria</taxon>
        <taxon>Burkholderiales</taxon>
        <taxon>Alcaligenaceae</taxon>
        <taxon>Bordetella</taxon>
    </lineage>
</organism>
<feature type="domain" description="Porin" evidence="12">
    <location>
        <begin position="8"/>
        <end position="316"/>
    </location>
</feature>
<keyword evidence="7" id="KW-0406">Ion transport</keyword>
<comment type="subcellular location">
    <subcellularLocation>
        <location evidence="1">Cell outer membrane</location>
        <topology evidence="1">Multi-pass membrane protein</topology>
    </subcellularLocation>
</comment>
<comment type="subunit">
    <text evidence="2">Homotrimer.</text>
</comment>
<evidence type="ECO:0000256" key="7">
    <source>
        <dbReference type="ARBA" id="ARBA00023065"/>
    </source>
</evidence>
<evidence type="ECO:0000256" key="6">
    <source>
        <dbReference type="ARBA" id="ARBA00022729"/>
    </source>
</evidence>
<evidence type="ECO:0000256" key="11">
    <source>
        <dbReference type="SAM" id="SignalP"/>
    </source>
</evidence>
<dbReference type="SUPFAM" id="SSF56935">
    <property type="entry name" value="Porins"/>
    <property type="match status" value="1"/>
</dbReference>
<dbReference type="InterPro" id="IPR033900">
    <property type="entry name" value="Gram_neg_porin_domain"/>
</dbReference>
<gene>
    <name evidence="13" type="ORF">CAL20_19670</name>
</gene>
<evidence type="ECO:0000313" key="13">
    <source>
        <dbReference type="EMBL" id="OZI52884.1"/>
    </source>
</evidence>
<accession>A0A261TT89</accession>
<keyword evidence="9" id="KW-0472">Membrane</keyword>
<evidence type="ECO:0000256" key="8">
    <source>
        <dbReference type="ARBA" id="ARBA00023114"/>
    </source>
</evidence>
<name>A0A261TT89_9BORD</name>
<keyword evidence="3" id="KW-0813">Transport</keyword>
<evidence type="ECO:0000256" key="1">
    <source>
        <dbReference type="ARBA" id="ARBA00004571"/>
    </source>
</evidence>
<dbReference type="AlphaFoldDB" id="A0A261TT89"/>
<protein>
    <recommendedName>
        <fullName evidence="12">Porin domain-containing protein</fullName>
    </recommendedName>
</protein>
<feature type="chain" id="PRO_5012040125" description="Porin domain-containing protein" evidence="11">
    <location>
        <begin position="20"/>
        <end position="346"/>
    </location>
</feature>
<evidence type="ECO:0000313" key="14">
    <source>
        <dbReference type="Proteomes" id="UP000216885"/>
    </source>
</evidence>
<reference evidence="13 14" key="1">
    <citation type="submission" date="2017-05" db="EMBL/GenBank/DDBJ databases">
        <title>Complete and WGS of Bordetella genogroups.</title>
        <authorList>
            <person name="Spilker T."/>
            <person name="LiPuma J."/>
        </authorList>
    </citation>
    <scope>NUCLEOTIDE SEQUENCE [LARGE SCALE GENOMIC DNA]</scope>
    <source>
        <strain evidence="13 14">AU9919</strain>
    </source>
</reference>
<sequence>MKRKMVMALLTVCPAMAFAQGAEVTLYGVVDMGVQALSSGGGGSKIGTQSGNAIPSHFGLRGREDLGDGYAATFRLEAGMNVANGQQVVPGTLFNRYATVGLQTPVGSFDFGKQYNLMYANTLFFDATLLAQYSVMSANLIPVQTSNPDNSIRWTSPNMGGLTAYAQYGFGEQSWDDKKAGQYMGFALNYKSGPFAIRGVYEQAQGSSSAVTGAGSQSGRKDQRYSVAASYQFDQFSYYAGWAGIRGDLELSPRGNFYWLGMGYQTDSPLSFVGQVMHYATSDDKGSPNWYILGATYRLSKRTSLYTYAGYYDNRGANDFVLNTFDFESPRGHNQRGLQVGVTHIF</sequence>
<dbReference type="PRINTS" id="PR00184">
    <property type="entry name" value="NEISSPPORIN"/>
</dbReference>
<evidence type="ECO:0000256" key="5">
    <source>
        <dbReference type="ARBA" id="ARBA00022692"/>
    </source>
</evidence>
<dbReference type="GO" id="GO:0046930">
    <property type="term" value="C:pore complex"/>
    <property type="evidence" value="ECO:0007669"/>
    <property type="project" value="UniProtKB-KW"/>
</dbReference>
<dbReference type="GO" id="GO:0015288">
    <property type="term" value="F:porin activity"/>
    <property type="evidence" value="ECO:0007669"/>
    <property type="project" value="UniProtKB-KW"/>
</dbReference>
<evidence type="ECO:0000256" key="4">
    <source>
        <dbReference type="ARBA" id="ARBA00022452"/>
    </source>
</evidence>
<feature type="signal peptide" evidence="11">
    <location>
        <begin position="1"/>
        <end position="19"/>
    </location>
</feature>